<dbReference type="Gene3D" id="3.40.1090.10">
    <property type="entry name" value="Cytosolic phospholipase A2 catalytic domain"/>
    <property type="match status" value="2"/>
</dbReference>
<dbReference type="GO" id="GO:0052689">
    <property type="term" value="F:carboxylic ester hydrolase activity"/>
    <property type="evidence" value="ECO:0007669"/>
    <property type="project" value="UniProtKB-ARBA"/>
</dbReference>
<name>A0AAD2FRY1_9STRA</name>
<comment type="caution">
    <text evidence="4">Lacks conserved residue(s) required for the propagation of feature annotation.</text>
</comment>
<feature type="active site" description="Nucleophile" evidence="4">
    <location>
        <position position="400"/>
    </location>
</feature>
<feature type="active site" description="Proton acceptor" evidence="4">
    <location>
        <position position="559"/>
    </location>
</feature>
<evidence type="ECO:0000259" key="7">
    <source>
        <dbReference type="PROSITE" id="PS51635"/>
    </source>
</evidence>
<dbReference type="PROSITE" id="PS51635">
    <property type="entry name" value="PNPLA"/>
    <property type="match status" value="1"/>
</dbReference>
<dbReference type="InterPro" id="IPR050301">
    <property type="entry name" value="NTE"/>
</dbReference>
<evidence type="ECO:0000256" key="5">
    <source>
        <dbReference type="SAM" id="MobiDB-lite"/>
    </source>
</evidence>
<dbReference type="Pfam" id="PF01734">
    <property type="entry name" value="Patatin"/>
    <property type="match status" value="1"/>
</dbReference>
<dbReference type="PANTHER" id="PTHR14226">
    <property type="entry name" value="NEUROPATHY TARGET ESTERASE/SWISS CHEESE D.MELANOGASTER"/>
    <property type="match status" value="1"/>
</dbReference>
<feature type="transmembrane region" description="Helical" evidence="6">
    <location>
        <begin position="47"/>
        <end position="67"/>
    </location>
</feature>
<reference evidence="8" key="1">
    <citation type="submission" date="2023-08" db="EMBL/GenBank/DDBJ databases">
        <authorList>
            <person name="Audoor S."/>
            <person name="Bilcke G."/>
        </authorList>
    </citation>
    <scope>NUCLEOTIDE SEQUENCE</scope>
</reference>
<evidence type="ECO:0000256" key="4">
    <source>
        <dbReference type="PROSITE-ProRule" id="PRU01161"/>
    </source>
</evidence>
<keyword evidence="6" id="KW-1133">Transmembrane helix</keyword>
<keyword evidence="6" id="KW-0472">Membrane</keyword>
<keyword evidence="2 4" id="KW-0442">Lipid degradation</keyword>
<evidence type="ECO:0000256" key="3">
    <source>
        <dbReference type="ARBA" id="ARBA00023098"/>
    </source>
</evidence>
<evidence type="ECO:0000256" key="2">
    <source>
        <dbReference type="ARBA" id="ARBA00022963"/>
    </source>
</evidence>
<dbReference type="GO" id="GO:0016298">
    <property type="term" value="F:lipase activity"/>
    <property type="evidence" value="ECO:0007669"/>
    <property type="project" value="UniProtKB-ARBA"/>
</dbReference>
<dbReference type="SUPFAM" id="SSF52151">
    <property type="entry name" value="FabD/lysophospholipase-like"/>
    <property type="match status" value="1"/>
</dbReference>
<evidence type="ECO:0000313" key="8">
    <source>
        <dbReference type="EMBL" id="CAJ1951028.1"/>
    </source>
</evidence>
<accession>A0AAD2FRY1</accession>
<dbReference type="Proteomes" id="UP001295423">
    <property type="component" value="Unassembled WGS sequence"/>
</dbReference>
<dbReference type="GO" id="GO:0016042">
    <property type="term" value="P:lipid catabolic process"/>
    <property type="evidence" value="ECO:0007669"/>
    <property type="project" value="UniProtKB-UniRule"/>
</dbReference>
<evidence type="ECO:0000256" key="6">
    <source>
        <dbReference type="SAM" id="Phobius"/>
    </source>
</evidence>
<dbReference type="PANTHER" id="PTHR14226:SF10">
    <property type="entry name" value="TRIACYLGLYCEROL LIPASE 4-RELATED"/>
    <property type="match status" value="1"/>
</dbReference>
<feature type="region of interest" description="Disordered" evidence="5">
    <location>
        <begin position="794"/>
        <end position="815"/>
    </location>
</feature>
<dbReference type="AlphaFoldDB" id="A0AAD2FRY1"/>
<keyword evidence="3 4" id="KW-0443">Lipid metabolism</keyword>
<feature type="domain" description="PNPLA" evidence="7">
    <location>
        <begin position="365"/>
        <end position="572"/>
    </location>
</feature>
<evidence type="ECO:0000313" key="9">
    <source>
        <dbReference type="Proteomes" id="UP001295423"/>
    </source>
</evidence>
<feature type="transmembrane region" description="Helical" evidence="6">
    <location>
        <begin position="73"/>
        <end position="93"/>
    </location>
</feature>
<proteinExistence type="predicted"/>
<keyword evidence="9" id="KW-1185">Reference proteome</keyword>
<evidence type="ECO:0000256" key="1">
    <source>
        <dbReference type="ARBA" id="ARBA00022801"/>
    </source>
</evidence>
<keyword evidence="6" id="KW-0812">Transmembrane</keyword>
<dbReference type="EMBL" id="CAKOGP040001776">
    <property type="protein sequence ID" value="CAJ1951028.1"/>
    <property type="molecule type" value="Genomic_DNA"/>
</dbReference>
<comment type="caution">
    <text evidence="8">The sequence shown here is derived from an EMBL/GenBank/DDBJ whole genome shotgun (WGS) entry which is preliminary data.</text>
</comment>
<dbReference type="InterPro" id="IPR002641">
    <property type="entry name" value="PNPLA_dom"/>
</dbReference>
<feature type="short sequence motif" description="GXSXG" evidence="4">
    <location>
        <begin position="398"/>
        <end position="402"/>
    </location>
</feature>
<protein>
    <recommendedName>
        <fullName evidence="7">PNPLA domain-containing protein</fullName>
    </recommendedName>
</protein>
<sequence>MEILIQIPQWLVDMLELAYSKGETAYNLLLEHFSSIWSFVTYQWNSLFLMLSMIFFWPMWVYIAVTLTTASTWIFWIFASLLLGLIQMIYVSYQFVMIANDVMILTCLKTYQVIMRSRTTQFLFFFSKTLRKKRIRTSRRRKWRCECELAKSYSEFLQVQVMEPKEPKLEKPPTDVNKPMKRRTHSFATMQTLYEQQDEITNQGAESPRRRAHEMKRMSSFSRAVFDFDNDDTTPNMDPTVAQDLGEMTAELLQSTLIRLKEARKSCTSQSDLSSLEHLLSGVVKRNHLTLEDLVVNNARAVAFSGQYGFSAASRRQIDAYYNEVSKGLEFLAEAPVSVDEPLAVLSDRISLVRKMKQNMGRTALMLSGGGAQAMYHLGTLRALIDADLYDDIKVISGTSGGSITAACCAMYSTKEIFEKICVPTVSTDFKLNGEMKQKNIKWFPPIQDMVGYWLKKRLLVDSEYFYRTCEFYYGATTFAEAFERTGKHVCITVSASRASGGTAQRLLLNHISTPHVTLASAVAASCALPGVMKPAKLQTKSSLGEIEPFEVDGVEWIDGSVQADLPFQRISTLFNVSNFIVCQTNFHVQPFLNKDHHPSTRSAYWKLFQLFEWDIRSRALKLGKLGLFPKIFGQDISKVFKQKYHGNLTLVPRFTAAQTFGLKALVNPSVKEMEGYLKYGQVAVWPYVSVIRDMIRLEKSLDECLDNLKVRCSKLHVEIDMSDSDDLDSIASSSASLNAISLRRSSVRFGHHSEIERLKKKLSKLEDENQDLREKLKELEQIILANVDQQQELNEKKKSDDKLGKPVEGDKAQDVSEGKVWEILRDLDRRSYTSIG</sequence>
<dbReference type="InterPro" id="IPR016035">
    <property type="entry name" value="Acyl_Trfase/lysoPLipase"/>
</dbReference>
<keyword evidence="1 4" id="KW-0378">Hydrolase</keyword>
<gene>
    <name evidence="8" type="ORF">CYCCA115_LOCUS12873</name>
</gene>
<organism evidence="8 9">
    <name type="scientific">Cylindrotheca closterium</name>
    <dbReference type="NCBI Taxonomy" id="2856"/>
    <lineage>
        <taxon>Eukaryota</taxon>
        <taxon>Sar</taxon>
        <taxon>Stramenopiles</taxon>
        <taxon>Ochrophyta</taxon>
        <taxon>Bacillariophyta</taxon>
        <taxon>Bacillariophyceae</taxon>
        <taxon>Bacillariophycidae</taxon>
        <taxon>Bacillariales</taxon>
        <taxon>Bacillariaceae</taxon>
        <taxon>Cylindrotheca</taxon>
    </lineage>
</organism>